<dbReference type="OrthoDB" id="1601at2759"/>
<protein>
    <submittedName>
        <fullName evidence="2">Uncharacterized protein</fullName>
    </submittedName>
</protein>
<evidence type="ECO:0000313" key="3">
    <source>
        <dbReference type="Proteomes" id="UP000244336"/>
    </source>
</evidence>
<feature type="region of interest" description="Disordered" evidence="1">
    <location>
        <begin position="142"/>
        <end position="163"/>
    </location>
</feature>
<reference evidence="2 3" key="1">
    <citation type="submission" date="2018-04" db="EMBL/GenBank/DDBJ databases">
        <title>WGS assembly of Panicum hallii var. hallii HAL2.</title>
        <authorList>
            <person name="Lovell J."/>
            <person name="Jenkins J."/>
            <person name="Lowry D."/>
            <person name="Mamidi S."/>
            <person name="Sreedasyam A."/>
            <person name="Weng X."/>
            <person name="Barry K."/>
            <person name="Bonette J."/>
            <person name="Campitelli B."/>
            <person name="Daum C."/>
            <person name="Gordon S."/>
            <person name="Gould B."/>
            <person name="Lipzen A."/>
            <person name="MacQueen A."/>
            <person name="Palacio-Mejia J."/>
            <person name="Plott C."/>
            <person name="Shakirov E."/>
            <person name="Shu S."/>
            <person name="Yoshinaga Y."/>
            <person name="Zane M."/>
            <person name="Rokhsar D."/>
            <person name="Grimwood J."/>
            <person name="Schmutz J."/>
            <person name="Juenger T."/>
        </authorList>
    </citation>
    <scope>NUCLEOTIDE SEQUENCE [LARGE SCALE GENOMIC DNA]</scope>
    <source>
        <strain evidence="3">cv. HAL2</strain>
    </source>
</reference>
<dbReference type="Gramene" id="PUZ55716">
    <property type="protein sequence ID" value="PUZ55716"/>
    <property type="gene ID" value="GQ55_5G234300"/>
</dbReference>
<feature type="compositionally biased region" description="Pro residues" evidence="1">
    <location>
        <begin position="30"/>
        <end position="42"/>
    </location>
</feature>
<dbReference type="EMBL" id="CM009753">
    <property type="protein sequence ID" value="PUZ55716.1"/>
    <property type="molecule type" value="Genomic_DNA"/>
</dbReference>
<organism evidence="2 3">
    <name type="scientific">Panicum hallii var. hallii</name>
    <dbReference type="NCBI Taxonomy" id="1504633"/>
    <lineage>
        <taxon>Eukaryota</taxon>
        <taxon>Viridiplantae</taxon>
        <taxon>Streptophyta</taxon>
        <taxon>Embryophyta</taxon>
        <taxon>Tracheophyta</taxon>
        <taxon>Spermatophyta</taxon>
        <taxon>Magnoliopsida</taxon>
        <taxon>Liliopsida</taxon>
        <taxon>Poales</taxon>
        <taxon>Poaceae</taxon>
        <taxon>PACMAD clade</taxon>
        <taxon>Panicoideae</taxon>
        <taxon>Panicodae</taxon>
        <taxon>Paniceae</taxon>
        <taxon>Panicinae</taxon>
        <taxon>Panicum</taxon>
        <taxon>Panicum sect. Panicum</taxon>
    </lineage>
</organism>
<proteinExistence type="predicted"/>
<evidence type="ECO:0000313" key="2">
    <source>
        <dbReference type="EMBL" id="PUZ55716.1"/>
    </source>
</evidence>
<dbReference type="Proteomes" id="UP000244336">
    <property type="component" value="Chromosome 5"/>
</dbReference>
<accession>A0A2T7DJG4</accession>
<name>A0A2T7DJG4_9POAL</name>
<feature type="region of interest" description="Disordered" evidence="1">
    <location>
        <begin position="1"/>
        <end position="44"/>
    </location>
</feature>
<gene>
    <name evidence="2" type="ORF">GQ55_5G234300</name>
</gene>
<dbReference type="STRING" id="1504633.A0A2T7DJG4"/>
<evidence type="ECO:0000256" key="1">
    <source>
        <dbReference type="SAM" id="MobiDB-lite"/>
    </source>
</evidence>
<dbReference type="AlphaFoldDB" id="A0A2T7DJG4"/>
<sequence>MPRLSAPSPHGPRPRPDGSSTPARPSSAPRAPPPPPPPPTPARPCLLLRPARSPSSSALAACRRYISGVPAAADPATVAYEEFVAEAVGRLTVAAEKIGGKVLDATKLLTEVFAVANARTCSSRPSSSRYGTVALPSSLDQGFQGDQAAGLRPTGRNEEVWPTARRHWSPTRHCHHRRQLQHPRHL</sequence>
<keyword evidence="3" id="KW-1185">Reference proteome</keyword>
<feature type="compositionally biased region" description="Low complexity" evidence="1">
    <location>
        <begin position="19"/>
        <end position="29"/>
    </location>
</feature>